<dbReference type="OMA" id="CTIEILF"/>
<protein>
    <submittedName>
        <fullName evidence="1">Uncharacterized protein</fullName>
    </submittedName>
</protein>
<dbReference type="Gene3D" id="1.10.580.10">
    <property type="entry name" value="Citrate Synthase, domain 1"/>
    <property type="match status" value="1"/>
</dbReference>
<evidence type="ECO:0000313" key="1">
    <source>
        <dbReference type="Ensembl" id="ENSMMOP00000022755.1"/>
    </source>
</evidence>
<keyword evidence="2" id="KW-1185">Reference proteome</keyword>
<evidence type="ECO:0000313" key="2">
    <source>
        <dbReference type="Proteomes" id="UP000261620"/>
    </source>
</evidence>
<name>A0A3Q3X3Y6_MOLML</name>
<dbReference type="Ensembl" id="ENSMMOT00000023131.1">
    <property type="protein sequence ID" value="ENSMMOP00000022755.1"/>
    <property type="gene ID" value="ENSMMOG00000017306.1"/>
</dbReference>
<dbReference type="InterPro" id="IPR016142">
    <property type="entry name" value="Citrate_synth-like_lrg_a-sub"/>
</dbReference>
<organism evidence="1 2">
    <name type="scientific">Mola mola</name>
    <name type="common">Ocean sunfish</name>
    <name type="synonym">Tetraodon mola</name>
    <dbReference type="NCBI Taxonomy" id="94237"/>
    <lineage>
        <taxon>Eukaryota</taxon>
        <taxon>Metazoa</taxon>
        <taxon>Chordata</taxon>
        <taxon>Craniata</taxon>
        <taxon>Vertebrata</taxon>
        <taxon>Euteleostomi</taxon>
        <taxon>Actinopterygii</taxon>
        <taxon>Neopterygii</taxon>
        <taxon>Teleostei</taxon>
        <taxon>Neoteleostei</taxon>
        <taxon>Acanthomorphata</taxon>
        <taxon>Eupercaria</taxon>
        <taxon>Tetraodontiformes</taxon>
        <taxon>Molidae</taxon>
        <taxon>Mola</taxon>
    </lineage>
</organism>
<dbReference type="Proteomes" id="UP000261620">
    <property type="component" value="Unplaced"/>
</dbReference>
<reference evidence="1" key="2">
    <citation type="submission" date="2025-09" db="UniProtKB">
        <authorList>
            <consortium name="Ensembl"/>
        </authorList>
    </citation>
    <scope>IDENTIFICATION</scope>
</reference>
<sequence>DCTIEILFIYVFVQSATFFLTAARNASASTNNLKDVLADLIPKEQTRIKNFKQQHGKSTIGQVTVDMVTLSSCLSSAYLWTPVGR</sequence>
<dbReference type="AlphaFoldDB" id="A0A3Q3X3Y6"/>
<dbReference type="STRING" id="94237.ENSMMOP00000022755"/>
<reference evidence="1" key="1">
    <citation type="submission" date="2025-08" db="UniProtKB">
        <authorList>
            <consortium name="Ensembl"/>
        </authorList>
    </citation>
    <scope>IDENTIFICATION</scope>
</reference>
<proteinExistence type="predicted"/>
<accession>A0A3Q3X3Y6</accession>